<dbReference type="SUPFAM" id="SSF100934">
    <property type="entry name" value="Heat shock protein 70kD (HSP70), C-terminal subdomain"/>
    <property type="match status" value="1"/>
</dbReference>
<feature type="compositionally biased region" description="Low complexity" evidence="4">
    <location>
        <begin position="631"/>
        <end position="666"/>
    </location>
</feature>
<dbReference type="Gene3D" id="3.30.420.40">
    <property type="match status" value="2"/>
</dbReference>
<evidence type="ECO:0000256" key="1">
    <source>
        <dbReference type="ARBA" id="ARBA00022741"/>
    </source>
</evidence>
<dbReference type="FunFam" id="3.30.420.40:FF:000171">
    <property type="entry name" value="Heat shock 70 kDa protein 4"/>
    <property type="match status" value="1"/>
</dbReference>
<dbReference type="GO" id="GO:0030968">
    <property type="term" value="P:endoplasmic reticulum unfolded protein response"/>
    <property type="evidence" value="ECO:0007669"/>
    <property type="project" value="TreeGrafter"/>
</dbReference>
<dbReference type="Gene3D" id="3.30.30.30">
    <property type="match status" value="1"/>
</dbReference>
<gene>
    <name evidence="6" type="primary">LHS1</name>
    <name evidence="6" type="ORF">H2200_006098</name>
</gene>
<dbReference type="InterPro" id="IPR013126">
    <property type="entry name" value="Hsp_70_fam"/>
</dbReference>
<keyword evidence="7" id="KW-1185">Reference proteome</keyword>
<evidence type="ECO:0000256" key="4">
    <source>
        <dbReference type="SAM" id="MobiDB-lite"/>
    </source>
</evidence>
<feature type="compositionally biased region" description="Acidic residues" evidence="4">
    <location>
        <begin position="609"/>
        <end position="623"/>
    </location>
</feature>
<feature type="signal peptide" evidence="5">
    <location>
        <begin position="1"/>
        <end position="29"/>
    </location>
</feature>
<feature type="compositionally biased region" description="Low complexity" evidence="4">
    <location>
        <begin position="973"/>
        <end position="1005"/>
    </location>
</feature>
<keyword evidence="5" id="KW-0732">Signal</keyword>
<dbReference type="InterPro" id="IPR043129">
    <property type="entry name" value="ATPase_NBD"/>
</dbReference>
<name>A0AA38XAH9_9EURO</name>
<dbReference type="Gene3D" id="1.20.1270.10">
    <property type="match status" value="1"/>
</dbReference>
<feature type="chain" id="PRO_5041302664" evidence="5">
    <location>
        <begin position="30"/>
        <end position="1012"/>
    </location>
</feature>
<dbReference type="EMBL" id="JAPDRK010000008">
    <property type="protein sequence ID" value="KAJ9609770.1"/>
    <property type="molecule type" value="Genomic_DNA"/>
</dbReference>
<organism evidence="6 7">
    <name type="scientific">Cladophialophora chaetospira</name>
    <dbReference type="NCBI Taxonomy" id="386627"/>
    <lineage>
        <taxon>Eukaryota</taxon>
        <taxon>Fungi</taxon>
        <taxon>Dikarya</taxon>
        <taxon>Ascomycota</taxon>
        <taxon>Pezizomycotina</taxon>
        <taxon>Eurotiomycetes</taxon>
        <taxon>Chaetothyriomycetidae</taxon>
        <taxon>Chaetothyriales</taxon>
        <taxon>Herpotrichiellaceae</taxon>
        <taxon>Cladophialophora</taxon>
    </lineage>
</organism>
<comment type="caution">
    <text evidence="6">The sequence shown here is derived from an EMBL/GenBank/DDBJ whole genome shotgun (WGS) entry which is preliminary data.</text>
</comment>
<dbReference type="GO" id="GO:0005524">
    <property type="term" value="F:ATP binding"/>
    <property type="evidence" value="ECO:0007669"/>
    <property type="project" value="UniProtKB-KW"/>
</dbReference>
<feature type="region of interest" description="Disordered" evidence="4">
    <location>
        <begin position="607"/>
        <end position="666"/>
    </location>
</feature>
<dbReference type="SUPFAM" id="SSF53067">
    <property type="entry name" value="Actin-like ATPase domain"/>
    <property type="match status" value="2"/>
</dbReference>
<proteinExistence type="predicted"/>
<feature type="compositionally biased region" description="Polar residues" evidence="4">
    <location>
        <begin position="862"/>
        <end position="873"/>
    </location>
</feature>
<accession>A0AA38XAH9</accession>
<dbReference type="GO" id="GO:0034663">
    <property type="term" value="C:endoplasmic reticulum chaperone complex"/>
    <property type="evidence" value="ECO:0007669"/>
    <property type="project" value="TreeGrafter"/>
</dbReference>
<feature type="compositionally biased region" description="Basic residues" evidence="4">
    <location>
        <begin position="962"/>
        <end position="972"/>
    </location>
</feature>
<dbReference type="Pfam" id="PF00012">
    <property type="entry name" value="HSP70"/>
    <property type="match status" value="1"/>
</dbReference>
<feature type="compositionally biased region" description="Low complexity" evidence="4">
    <location>
        <begin position="838"/>
        <end position="852"/>
    </location>
</feature>
<feature type="region of interest" description="Disordered" evidence="4">
    <location>
        <begin position="838"/>
        <end position="886"/>
    </location>
</feature>
<protein>
    <submittedName>
        <fullName evidence="6">Lumenal Hsp70 protein</fullName>
    </submittedName>
</protein>
<feature type="region of interest" description="Disordered" evidence="4">
    <location>
        <begin position="943"/>
        <end position="1012"/>
    </location>
</feature>
<evidence type="ECO:0000256" key="5">
    <source>
        <dbReference type="SAM" id="SignalP"/>
    </source>
</evidence>
<sequence>MAPPGRRKPSLFAVLPLLLLLLFSTTAHAASAVLGIDLGTEYLKAAIAKPGSPIEIVLSKDSKRKEAATLAFKPSRAQNKDDDAFPERLYGGDAAALSARFPSDVYPNLKTLLGLEHSAQPVRTYAAHYPGLKIESITRGGMTDNNAGTVGFRSQSFGKKTNEIFMVEELLAMELKNVKSNADAMVAKGVYVTDVVITYPSYYTAQEKRAIELAADLAGLRVLGLISDGVAVGLNYATPRTFDSVTDGGKPEYHLIYDMGAGSTTATVVKFQGRTNKGPAKRNSTFQEVIALGTGSDSTLGGDSLNDVVVEDIIAEFVNSPKTKKLGVTAEQVQAHGKAMARIWKEAEKIRQLLSANAASGATFEGLYDEDITFKYSLARDRFEELIANFATRVGPPIEAALESAGLQLSDLGSIILHGGAVRTPFVQKQLEKVVGNAVELKSNVNADEAAVMGAAFKAAALSPSFRVKDIRDTDISGFSYTLGWRIDSKEKSQKLFTPASQVGIEKQVPIKTLEDITLVFSQTVEGVEVPIVEVEAFNLTKSVAELKEKHGCAPGNISTIFTARLSALDVLPEIVSGFVSCEVESSKGGTVMDNVKGLFGFGKKDDDQNVLEEDGVGEDGDDPQTPLPVSDPTSSGSTISSTSASPAESPGATSSSSSAVKSAKSSKATPTVVSIPLSLKTTVVGLNAPPTQALPRLRERLVQFDASDRNAVLRAEALNSLEGFTYRARDYLEDESFTAASSDSARKQLQKLLSSTSEWLYGEGSDAKLQDFKEKLKDLRGLVDPVLKRKDEASKRPNAIKTLKESLENLNGMITMVEGSIKKAAEDAASSASEAAASATSSTVASPSSIAESDDLEDDPYSTTSASESTPTDDPPPFKPYEYTNEDLSLLSTKYEEVKKWLDDKLALQNKLGQQDDPAFLVSELESKSQELQRVVQDTIMKTIKMQDIPRKPKTSGAKKSGTKGKPKKSKSSSSSAGDAAGSSSVSEKVAKSATTTGSAAKSTKSIKDEL</sequence>
<dbReference type="CDD" id="cd10230">
    <property type="entry name" value="ASKHA_NBD_HSP70_HYOU1"/>
    <property type="match status" value="1"/>
</dbReference>
<dbReference type="Gene3D" id="3.90.640.10">
    <property type="entry name" value="Actin, Chain A, domain 4"/>
    <property type="match status" value="1"/>
</dbReference>
<keyword evidence="3" id="KW-0143">Chaperone</keyword>
<evidence type="ECO:0000313" key="7">
    <source>
        <dbReference type="Proteomes" id="UP001172673"/>
    </source>
</evidence>
<keyword evidence="2" id="KW-0067">ATP-binding</keyword>
<dbReference type="FunFam" id="3.90.640.10:FF:000039">
    <property type="entry name" value="Hsp70 family chaperone Lhs1/Orp150"/>
    <property type="match status" value="1"/>
</dbReference>
<evidence type="ECO:0000256" key="2">
    <source>
        <dbReference type="ARBA" id="ARBA00022840"/>
    </source>
</evidence>
<dbReference type="PANTHER" id="PTHR45639:SF3">
    <property type="entry name" value="HYPOXIA UP-REGULATED PROTEIN 1"/>
    <property type="match status" value="1"/>
</dbReference>
<evidence type="ECO:0000313" key="6">
    <source>
        <dbReference type="EMBL" id="KAJ9609770.1"/>
    </source>
</evidence>
<dbReference type="FunFam" id="1.20.1270.10:FF:000002">
    <property type="entry name" value="Heat shock 70 kDa protein 4"/>
    <property type="match status" value="1"/>
</dbReference>
<reference evidence="6" key="1">
    <citation type="submission" date="2022-10" db="EMBL/GenBank/DDBJ databases">
        <title>Culturing micro-colonial fungi from biological soil crusts in the Mojave desert and describing Neophaeococcomyces mojavensis, and introducing the new genera and species Taxawa tesnikishii.</title>
        <authorList>
            <person name="Kurbessoian T."/>
            <person name="Stajich J.E."/>
        </authorList>
    </citation>
    <scope>NUCLEOTIDE SEQUENCE</scope>
    <source>
        <strain evidence="6">TK_41</strain>
    </source>
</reference>
<dbReference type="PANTHER" id="PTHR45639">
    <property type="entry name" value="HSC70CB, ISOFORM G-RELATED"/>
    <property type="match status" value="1"/>
</dbReference>
<dbReference type="PRINTS" id="PR00301">
    <property type="entry name" value="HEATSHOCK70"/>
</dbReference>
<evidence type="ECO:0000256" key="3">
    <source>
        <dbReference type="ARBA" id="ARBA00023186"/>
    </source>
</evidence>
<keyword evidence="1" id="KW-0547">Nucleotide-binding</keyword>
<dbReference type="InterPro" id="IPR029048">
    <property type="entry name" value="HSP70_C_sf"/>
</dbReference>
<dbReference type="Proteomes" id="UP001172673">
    <property type="component" value="Unassembled WGS sequence"/>
</dbReference>
<dbReference type="AlphaFoldDB" id="A0AA38XAH9"/>
<dbReference type="GO" id="GO:0140662">
    <property type="term" value="F:ATP-dependent protein folding chaperone"/>
    <property type="evidence" value="ECO:0007669"/>
    <property type="project" value="InterPro"/>
</dbReference>